<dbReference type="RefSeq" id="XP_029005619.1">
    <property type="nucleotide sequence ID" value="XM_029149786.3"/>
</dbReference>
<comment type="subcellular location">
    <subcellularLocation>
        <location evidence="9">Mitochondrion inner membrane</location>
        <topology evidence="9">Lipid-anchor</topology>
    </subcellularLocation>
</comment>
<dbReference type="PROSITE" id="PS51808">
    <property type="entry name" value="CHCH"/>
    <property type="match status" value="1"/>
</dbReference>
<dbReference type="OrthoDB" id="70030at2759"/>
<sequence length="296" mass="33663">MRIDDTAALDDLYWRVLTSGRCGGDTSRLFPVSLSKHGGGFIIVSPTRRRRRSFEMGGNASAARKVSFGLDEDEKVTVIEGVKLSEDVLRRMRESQESPGSKPPPASLDKPHTSPKQTRPTTTEIQEELRKDFEWQQAVVQEQLNRLAQRERDNAAITSLDELTPSVIIEKGKVREEQEKAQILPADLDAWAKQLKRKESELASISSFYKEQLEILEKKNLDNYNETAEQYNQAAAKAETHIRPRHTGPVCAELQAKVLQCYRENPQQTLHCSSLARQYMTCVQQAKKKDQHRAFN</sequence>
<dbReference type="Proteomes" id="UP000515150">
    <property type="component" value="Chromosome 5"/>
</dbReference>
<keyword evidence="5" id="KW-0496">Mitochondrion</keyword>
<feature type="compositionally biased region" description="Polar residues" evidence="11">
    <location>
        <begin position="114"/>
        <end position="124"/>
    </location>
</feature>
<dbReference type="KEGG" id="bspl:114855057"/>
<keyword evidence="12" id="KW-1185">Reference proteome</keyword>
<comment type="similarity">
    <text evidence="10">Belongs to the MICOS complex subunit Mic19 family. Metazoan Mic25 subfamily.</text>
</comment>
<dbReference type="GO" id="GO:0061617">
    <property type="term" value="C:MICOS complex"/>
    <property type="evidence" value="ECO:0007669"/>
    <property type="project" value="InterPro"/>
</dbReference>
<keyword evidence="4" id="KW-0175">Coiled coil</keyword>
<protein>
    <submittedName>
        <fullName evidence="13">MICOS complex subunit mic25a-like isoform X1</fullName>
    </submittedName>
</protein>
<keyword evidence="8" id="KW-0449">Lipoprotein</keyword>
<dbReference type="PANTHER" id="PTHR47609">
    <property type="entry name" value="MICOS COMPLEX SUBUNIT MIC25"/>
    <property type="match status" value="1"/>
</dbReference>
<keyword evidence="3" id="KW-0999">Mitochondrion inner membrane</keyword>
<reference evidence="13" key="1">
    <citation type="submission" date="2025-08" db="UniProtKB">
        <authorList>
            <consortium name="RefSeq"/>
        </authorList>
    </citation>
    <scope>IDENTIFICATION</scope>
</reference>
<dbReference type="InterPro" id="IPR042860">
    <property type="entry name" value="MIC25"/>
</dbReference>
<evidence type="ECO:0000256" key="10">
    <source>
        <dbReference type="ARBA" id="ARBA00034480"/>
    </source>
</evidence>
<dbReference type="Pfam" id="PF05300">
    <property type="entry name" value="MIC19_MIC25"/>
    <property type="match status" value="1"/>
</dbReference>
<keyword evidence="2" id="KW-0519">Myristate</keyword>
<evidence type="ECO:0000256" key="4">
    <source>
        <dbReference type="ARBA" id="ARBA00023054"/>
    </source>
</evidence>
<dbReference type="InParanoid" id="A0A6P7MI18"/>
<evidence type="ECO:0000256" key="7">
    <source>
        <dbReference type="ARBA" id="ARBA00023157"/>
    </source>
</evidence>
<name>A0A6P7MI18_BETSP</name>
<keyword evidence="7" id="KW-1015">Disulfide bond</keyword>
<proteinExistence type="inferred from homology"/>
<dbReference type="GeneID" id="114855057"/>
<evidence type="ECO:0000256" key="2">
    <source>
        <dbReference type="ARBA" id="ARBA00022707"/>
    </source>
</evidence>
<dbReference type="PANTHER" id="PTHR47609:SF1">
    <property type="entry name" value="MICOS COMPLEX SUBUNIT MIC25"/>
    <property type="match status" value="1"/>
</dbReference>
<feature type="region of interest" description="Disordered" evidence="11">
    <location>
        <begin position="91"/>
        <end position="124"/>
    </location>
</feature>
<dbReference type="InterPro" id="IPR007964">
    <property type="entry name" value="MIC19/MIC25"/>
</dbReference>
<organism evidence="12 13">
    <name type="scientific">Betta splendens</name>
    <name type="common">Siamese fighting fish</name>
    <dbReference type="NCBI Taxonomy" id="158456"/>
    <lineage>
        <taxon>Eukaryota</taxon>
        <taxon>Metazoa</taxon>
        <taxon>Chordata</taxon>
        <taxon>Craniata</taxon>
        <taxon>Vertebrata</taxon>
        <taxon>Euteleostomi</taxon>
        <taxon>Actinopterygii</taxon>
        <taxon>Neopterygii</taxon>
        <taxon>Teleostei</taxon>
        <taxon>Neoteleostei</taxon>
        <taxon>Acanthomorphata</taxon>
        <taxon>Anabantaria</taxon>
        <taxon>Anabantiformes</taxon>
        <taxon>Anabantoidei</taxon>
        <taxon>Osphronemidae</taxon>
        <taxon>Betta</taxon>
    </lineage>
</organism>
<evidence type="ECO:0000313" key="12">
    <source>
        <dbReference type="Proteomes" id="UP000515150"/>
    </source>
</evidence>
<evidence type="ECO:0000256" key="3">
    <source>
        <dbReference type="ARBA" id="ARBA00022792"/>
    </source>
</evidence>
<evidence type="ECO:0000256" key="8">
    <source>
        <dbReference type="ARBA" id="ARBA00023288"/>
    </source>
</evidence>
<comment type="function">
    <text evidence="1">Component of the MICOS complex, a large protein complex of the mitochondrial inner membrane that plays crucial roles in the maintenance of crista junctions, inner membrane architecture, and formation of contact sites to the outer membrane.</text>
</comment>
<evidence type="ECO:0000313" key="13">
    <source>
        <dbReference type="RefSeq" id="XP_029005619.1"/>
    </source>
</evidence>
<evidence type="ECO:0000256" key="6">
    <source>
        <dbReference type="ARBA" id="ARBA00023136"/>
    </source>
</evidence>
<accession>A0A6P7MI18</accession>
<evidence type="ECO:0000256" key="9">
    <source>
        <dbReference type="ARBA" id="ARBA00034476"/>
    </source>
</evidence>
<evidence type="ECO:0000256" key="11">
    <source>
        <dbReference type="SAM" id="MobiDB-lite"/>
    </source>
</evidence>
<keyword evidence="6" id="KW-0472">Membrane</keyword>
<evidence type="ECO:0000256" key="5">
    <source>
        <dbReference type="ARBA" id="ARBA00023128"/>
    </source>
</evidence>
<gene>
    <name evidence="13" type="primary">LOC114855057</name>
</gene>
<evidence type="ECO:0000256" key="1">
    <source>
        <dbReference type="ARBA" id="ARBA00002689"/>
    </source>
</evidence>
<dbReference type="AlphaFoldDB" id="A0A6P7MI18"/>